<feature type="domain" description="Endonuclease/exonuclease/phosphatase" evidence="3">
    <location>
        <begin position="131"/>
        <end position="333"/>
    </location>
</feature>
<dbReference type="STRING" id="1075402.AN216_16435"/>
<reference evidence="4 5" key="1">
    <citation type="journal article" date="2016" name="Front. Microbiol.">
        <title>Comparative Genomics Analysis of Streptomyces Species Reveals Their Adaptation to the Marine Environment and Their Diversity at the Genomic Level.</title>
        <authorList>
            <person name="Tian X."/>
            <person name="Zhang Z."/>
            <person name="Yang T."/>
            <person name="Chen M."/>
            <person name="Li J."/>
            <person name="Chen F."/>
            <person name="Yang J."/>
            <person name="Li W."/>
            <person name="Zhang B."/>
            <person name="Zhang Z."/>
            <person name="Wu J."/>
            <person name="Zhang C."/>
            <person name="Long L."/>
            <person name="Xiao J."/>
        </authorList>
    </citation>
    <scope>NUCLEOTIDE SEQUENCE [LARGE SCALE GENOMIC DNA]</scope>
    <source>
        <strain evidence="4 5">SCSIO 02100</strain>
    </source>
</reference>
<name>A0A1E7KEX2_9ACTN</name>
<dbReference type="AlphaFoldDB" id="A0A1E7KEX2"/>
<dbReference type="Pfam" id="PF03372">
    <property type="entry name" value="Exo_endo_phos"/>
    <property type="match status" value="1"/>
</dbReference>
<dbReference type="InterPro" id="IPR005135">
    <property type="entry name" value="Endo/exonuclease/phosphatase"/>
</dbReference>
<protein>
    <recommendedName>
        <fullName evidence="3">Endonuclease/exonuclease/phosphatase domain-containing protein</fullName>
    </recommendedName>
</protein>
<proteinExistence type="predicted"/>
<dbReference type="EMBL" id="LJGU01000130">
    <property type="protein sequence ID" value="OEV02463.1"/>
    <property type="molecule type" value="Genomic_DNA"/>
</dbReference>
<dbReference type="Proteomes" id="UP000176101">
    <property type="component" value="Unassembled WGS sequence"/>
</dbReference>
<evidence type="ECO:0000259" key="3">
    <source>
        <dbReference type="Pfam" id="PF03372"/>
    </source>
</evidence>
<dbReference type="Gene3D" id="3.60.10.10">
    <property type="entry name" value="Endonuclease/exonuclease/phosphatase"/>
    <property type="match status" value="1"/>
</dbReference>
<feature type="transmembrane region" description="Helical" evidence="2">
    <location>
        <begin position="72"/>
        <end position="90"/>
    </location>
</feature>
<keyword evidence="5" id="KW-1185">Reference proteome</keyword>
<keyword evidence="2" id="KW-0472">Membrane</keyword>
<dbReference type="InterPro" id="IPR036691">
    <property type="entry name" value="Endo/exonu/phosph_ase_sf"/>
</dbReference>
<sequence length="343" mass="37057">MSRVHMTDAGETYHGQPGPERSAGRLRRMARGWGGEDRWRRGWLLAVVAVALALALLLHSEVPNAVGNLGSLWETFLPWGGLLVPVLLVGALIRRSVVALVALLVPAIAWLNLFGGLLSDRTGGTGDLTVLTHNVSADNPDPVGTARQLAASDADVIALEEVATDRVEVYEKQLAKAYPYHDVQGTVGLWSTYPLEDSEHVDIGMGWKRALRATVRTPDGEVAVYAAHMPSVRVQFRSGFTAEQRDRSAEMLGRRIAAEPVHDVVLLGDLNGTMNDRALAPITAQMRSTQGASGEGMGFSWPADFPMARIDQIMVRGLEPESSWTMKGTGSDHLPVAASLNFP</sequence>
<accession>A0A1E7KEX2</accession>
<evidence type="ECO:0000313" key="5">
    <source>
        <dbReference type="Proteomes" id="UP000176101"/>
    </source>
</evidence>
<dbReference type="SUPFAM" id="SSF56219">
    <property type="entry name" value="DNase I-like"/>
    <property type="match status" value="1"/>
</dbReference>
<evidence type="ECO:0000313" key="4">
    <source>
        <dbReference type="EMBL" id="OEV02463.1"/>
    </source>
</evidence>
<organism evidence="4 5">
    <name type="scientific">Streptomyces oceani</name>
    <dbReference type="NCBI Taxonomy" id="1075402"/>
    <lineage>
        <taxon>Bacteria</taxon>
        <taxon>Bacillati</taxon>
        <taxon>Actinomycetota</taxon>
        <taxon>Actinomycetes</taxon>
        <taxon>Kitasatosporales</taxon>
        <taxon>Streptomycetaceae</taxon>
        <taxon>Streptomyces</taxon>
    </lineage>
</organism>
<keyword evidence="2" id="KW-1133">Transmembrane helix</keyword>
<feature type="transmembrane region" description="Helical" evidence="2">
    <location>
        <begin position="42"/>
        <end position="60"/>
    </location>
</feature>
<dbReference type="GO" id="GO:0003824">
    <property type="term" value="F:catalytic activity"/>
    <property type="evidence" value="ECO:0007669"/>
    <property type="project" value="InterPro"/>
</dbReference>
<feature type="transmembrane region" description="Helical" evidence="2">
    <location>
        <begin position="97"/>
        <end position="118"/>
    </location>
</feature>
<dbReference type="OrthoDB" id="4316587at2"/>
<keyword evidence="2" id="KW-0812">Transmembrane</keyword>
<evidence type="ECO:0000256" key="1">
    <source>
        <dbReference type="SAM" id="MobiDB-lite"/>
    </source>
</evidence>
<gene>
    <name evidence="4" type="ORF">AN216_16435</name>
</gene>
<evidence type="ECO:0000256" key="2">
    <source>
        <dbReference type="SAM" id="Phobius"/>
    </source>
</evidence>
<comment type="caution">
    <text evidence="4">The sequence shown here is derived from an EMBL/GenBank/DDBJ whole genome shotgun (WGS) entry which is preliminary data.</text>
</comment>
<feature type="region of interest" description="Disordered" evidence="1">
    <location>
        <begin position="1"/>
        <end position="25"/>
    </location>
</feature>
<dbReference type="PATRIC" id="fig|1075402.3.peg.2224"/>